<dbReference type="SMART" id="SM00052">
    <property type="entry name" value="EAL"/>
    <property type="match status" value="1"/>
</dbReference>
<dbReference type="PROSITE" id="PS50883">
    <property type="entry name" value="EAL"/>
    <property type="match status" value="1"/>
</dbReference>
<name>A0A1H8I3L3_9RHOB</name>
<protein>
    <submittedName>
        <fullName evidence="2">EAL domain, c-di-GMP-specific phosphodiesterase class I (Or its enzymatically inactive variant)</fullName>
    </submittedName>
</protein>
<feature type="domain" description="EAL" evidence="1">
    <location>
        <begin position="167"/>
        <end position="408"/>
    </location>
</feature>
<dbReference type="InterPro" id="IPR050706">
    <property type="entry name" value="Cyclic-di-GMP_PDE-like"/>
</dbReference>
<dbReference type="Gene3D" id="3.20.20.450">
    <property type="entry name" value="EAL domain"/>
    <property type="match status" value="1"/>
</dbReference>
<accession>A0A1H8I3L3</accession>
<dbReference type="SUPFAM" id="SSF55781">
    <property type="entry name" value="GAF domain-like"/>
    <property type="match status" value="1"/>
</dbReference>
<organism evidence="2 3">
    <name type="scientific">Loktanella fryxellensis</name>
    <dbReference type="NCBI Taxonomy" id="245187"/>
    <lineage>
        <taxon>Bacteria</taxon>
        <taxon>Pseudomonadati</taxon>
        <taxon>Pseudomonadota</taxon>
        <taxon>Alphaproteobacteria</taxon>
        <taxon>Rhodobacterales</taxon>
        <taxon>Roseobacteraceae</taxon>
        <taxon>Loktanella</taxon>
    </lineage>
</organism>
<dbReference type="InterPro" id="IPR001633">
    <property type="entry name" value="EAL_dom"/>
</dbReference>
<dbReference type="OrthoDB" id="9814202at2"/>
<dbReference type="Proteomes" id="UP000199585">
    <property type="component" value="Unassembled WGS sequence"/>
</dbReference>
<dbReference type="AlphaFoldDB" id="A0A1H8I3L3"/>
<dbReference type="GO" id="GO:0071111">
    <property type="term" value="F:cyclic-guanylate-specific phosphodiesterase activity"/>
    <property type="evidence" value="ECO:0007669"/>
    <property type="project" value="InterPro"/>
</dbReference>
<reference evidence="2 3" key="1">
    <citation type="submission" date="2016-10" db="EMBL/GenBank/DDBJ databases">
        <authorList>
            <person name="de Groot N.N."/>
        </authorList>
    </citation>
    <scope>NUCLEOTIDE SEQUENCE [LARGE SCALE GENOMIC DNA]</scope>
    <source>
        <strain evidence="2 3">DSM 16213</strain>
    </source>
</reference>
<keyword evidence="3" id="KW-1185">Reference proteome</keyword>
<dbReference type="CDD" id="cd01948">
    <property type="entry name" value="EAL"/>
    <property type="match status" value="1"/>
</dbReference>
<dbReference type="Pfam" id="PF00563">
    <property type="entry name" value="EAL"/>
    <property type="match status" value="1"/>
</dbReference>
<sequence length="408" mass="43306">MVGMIHHAPPPAAILAHPDVTLIDGALTAVRQLLDMPLAVLIRFDGADVVLDHVSSHIADTAPPTGHRCPAPGSYWQAVRDDIVPQVMPDTAHDPQAMALAAACPVAFRAAIAVPLRLHGSGAAALFCCLSDTARPMLAGQDHAVVLSFAGLVGRVAGRDPTADPMGRSLRQRIDDVIADRDFQLLLQPIAALASGTVTGAEALCRFRPTPYRSPDRWFADAHGVGLGRALERSVVAKAMEVLPDLPRALTLSINVSLDMLASDDLPALIDGPFSDRVVFELTDHAGVQNPSTLRDRIKRLRQLGARVAVDDLSASYASLSTVLQIKPDIIKIDRTLVRSIHLDPASQALAAGLVHFAQAIGATVVAEGIEHAQEARCLRDLGVSHGQGFLLGRPGSLTALQTRTYLT</sequence>
<proteinExistence type="predicted"/>
<dbReference type="SUPFAM" id="SSF141868">
    <property type="entry name" value="EAL domain-like"/>
    <property type="match status" value="1"/>
</dbReference>
<evidence type="ECO:0000313" key="2">
    <source>
        <dbReference type="EMBL" id="SEN62941.1"/>
    </source>
</evidence>
<evidence type="ECO:0000313" key="3">
    <source>
        <dbReference type="Proteomes" id="UP000199585"/>
    </source>
</evidence>
<dbReference type="EMBL" id="FOCI01000023">
    <property type="protein sequence ID" value="SEN62941.1"/>
    <property type="molecule type" value="Genomic_DNA"/>
</dbReference>
<gene>
    <name evidence="2" type="ORF">SAMN04488003_12344</name>
</gene>
<dbReference type="InterPro" id="IPR035919">
    <property type="entry name" value="EAL_sf"/>
</dbReference>
<dbReference type="PANTHER" id="PTHR33121:SF76">
    <property type="entry name" value="SIGNALING PROTEIN"/>
    <property type="match status" value="1"/>
</dbReference>
<evidence type="ECO:0000259" key="1">
    <source>
        <dbReference type="PROSITE" id="PS50883"/>
    </source>
</evidence>
<dbReference type="PANTHER" id="PTHR33121">
    <property type="entry name" value="CYCLIC DI-GMP PHOSPHODIESTERASE PDEF"/>
    <property type="match status" value="1"/>
</dbReference>
<dbReference type="STRING" id="245187.SAMN04488003_12344"/>